<dbReference type="AlphaFoldDB" id="A0A024TGX6"/>
<evidence type="ECO:0000256" key="1">
    <source>
        <dbReference type="SAM" id="MobiDB-lite"/>
    </source>
</evidence>
<feature type="region of interest" description="Disordered" evidence="1">
    <location>
        <begin position="102"/>
        <end position="152"/>
    </location>
</feature>
<evidence type="ECO:0000313" key="2">
    <source>
        <dbReference type="EMBL" id="ETV93308.1"/>
    </source>
</evidence>
<proteinExistence type="predicted"/>
<reference evidence="2" key="1">
    <citation type="submission" date="2013-12" db="EMBL/GenBank/DDBJ databases">
        <title>The Genome Sequence of Aphanomyces invadans NJM9701.</title>
        <authorList>
            <consortium name="The Broad Institute Genomics Platform"/>
            <person name="Russ C."/>
            <person name="Tyler B."/>
            <person name="van West P."/>
            <person name="Dieguez-Uribeondo J."/>
            <person name="Young S.K."/>
            <person name="Zeng Q."/>
            <person name="Gargeya S."/>
            <person name="Fitzgerald M."/>
            <person name="Abouelleil A."/>
            <person name="Alvarado L."/>
            <person name="Chapman S.B."/>
            <person name="Gainer-Dewar J."/>
            <person name="Goldberg J."/>
            <person name="Griggs A."/>
            <person name="Gujja S."/>
            <person name="Hansen M."/>
            <person name="Howarth C."/>
            <person name="Imamovic A."/>
            <person name="Ireland A."/>
            <person name="Larimer J."/>
            <person name="McCowan C."/>
            <person name="Murphy C."/>
            <person name="Pearson M."/>
            <person name="Poon T.W."/>
            <person name="Priest M."/>
            <person name="Roberts A."/>
            <person name="Saif S."/>
            <person name="Shea T."/>
            <person name="Sykes S."/>
            <person name="Wortman J."/>
            <person name="Nusbaum C."/>
            <person name="Birren B."/>
        </authorList>
    </citation>
    <scope>NUCLEOTIDE SEQUENCE [LARGE SCALE GENOMIC DNA]</scope>
    <source>
        <strain evidence="2">NJM9701</strain>
    </source>
</reference>
<dbReference type="GeneID" id="20089646"/>
<dbReference type="RefSeq" id="XP_008877944.1">
    <property type="nucleotide sequence ID" value="XM_008879722.1"/>
</dbReference>
<organism evidence="2">
    <name type="scientific">Aphanomyces invadans</name>
    <dbReference type="NCBI Taxonomy" id="157072"/>
    <lineage>
        <taxon>Eukaryota</taxon>
        <taxon>Sar</taxon>
        <taxon>Stramenopiles</taxon>
        <taxon>Oomycota</taxon>
        <taxon>Saprolegniomycetes</taxon>
        <taxon>Saprolegniales</taxon>
        <taxon>Verrucalvaceae</taxon>
        <taxon>Aphanomyces</taxon>
    </lineage>
</organism>
<gene>
    <name evidence="2" type="ORF">H310_12596</name>
</gene>
<sequence length="152" mass="16786">MGPPPSYRPAVVTLPVIRCQFAPDQQRRLGHGGDTSHNDQSKQRIEGLRLARVHAAVGEAETEREVEVSRQVKQCVRRRGTACSNEHVARGQTEVVMYSAASENTGDSDGHSPCHSSSHTTDDWKFHAMPKQGRQGCWANSSTSSRDDCLFQ</sequence>
<dbReference type="EMBL" id="KI913992">
    <property type="protein sequence ID" value="ETV93308.1"/>
    <property type="molecule type" value="Genomic_DNA"/>
</dbReference>
<dbReference type="VEuPathDB" id="FungiDB:H310_12596"/>
<accession>A0A024TGX6</accession>
<name>A0A024TGX6_9STRA</name>
<protein>
    <submittedName>
        <fullName evidence="2">Uncharacterized protein</fullName>
    </submittedName>
</protein>